<evidence type="ECO:0000313" key="7">
    <source>
        <dbReference type="EnsemblProtists" id="EOD20061"/>
    </source>
</evidence>
<dbReference type="PANTHER" id="PTHR22950">
    <property type="entry name" value="AMINO ACID TRANSPORTER"/>
    <property type="match status" value="1"/>
</dbReference>
<accession>A0A0D3J976</accession>
<feature type="transmembrane region" description="Helical" evidence="5">
    <location>
        <begin position="435"/>
        <end position="454"/>
    </location>
</feature>
<dbReference type="Proteomes" id="UP000013827">
    <property type="component" value="Unassembled WGS sequence"/>
</dbReference>
<feature type="transmembrane region" description="Helical" evidence="5">
    <location>
        <begin position="97"/>
        <end position="119"/>
    </location>
</feature>
<evidence type="ECO:0000256" key="1">
    <source>
        <dbReference type="ARBA" id="ARBA00004141"/>
    </source>
</evidence>
<organism evidence="7 8">
    <name type="scientific">Emiliania huxleyi (strain CCMP1516)</name>
    <dbReference type="NCBI Taxonomy" id="280463"/>
    <lineage>
        <taxon>Eukaryota</taxon>
        <taxon>Haptista</taxon>
        <taxon>Haptophyta</taxon>
        <taxon>Prymnesiophyceae</taxon>
        <taxon>Isochrysidales</taxon>
        <taxon>Noelaerhabdaceae</taxon>
        <taxon>Emiliania</taxon>
    </lineage>
</organism>
<feature type="transmembrane region" description="Helical" evidence="5">
    <location>
        <begin position="402"/>
        <end position="423"/>
    </location>
</feature>
<dbReference type="eggNOG" id="KOG1303">
    <property type="taxonomic scope" value="Eukaryota"/>
</dbReference>
<dbReference type="OMA" id="FGENTNP"/>
<feature type="transmembrane region" description="Helical" evidence="5">
    <location>
        <begin position="131"/>
        <end position="156"/>
    </location>
</feature>
<reference evidence="7" key="2">
    <citation type="submission" date="2024-10" db="UniProtKB">
        <authorList>
            <consortium name="EnsemblProtists"/>
        </authorList>
    </citation>
    <scope>IDENTIFICATION</scope>
</reference>
<dbReference type="InterPro" id="IPR013057">
    <property type="entry name" value="AA_transpt_TM"/>
</dbReference>
<sequence>MKTDTSDPAKLQARIKELEAQVKELEKGRMSFEPGMLALSRMSTYDARMSQRKSAVDGVPHVGTTSTNAACMSLITTMVGSGVLGFPALFAKGGWCITGPLLFINGLAGHLSLLDMSWYEDMAEVPFGKPGIYFASFMVNSFLLFLSGAYLILIGSSLEFVTNAWLPYRHWVLVLSVLFLPLVLLDDMTAIARLAGVGVAASIMYVLTISQAGIMNGIAGMGEGATNPPEYKLFPEENLMFQARGIAEKATPPTKDLTVGMIISVLLLGFSCQMVVPAVRSEMEFKEELPKATTGAMVVVMTVYGLAGITGYFGFGNAVEGNVQVSMLDPETGTMLLAGALLACSVVANLTVTYPIVMHCVNRACEAAMKTGYSLPVRLCLFAFTVFGALVCPYFLEMLGILGSFNGVFAGIGIPLACKWKLYSEDGIPKEINRCYLFIRDGMITALSLIALFLGSYQAVSDMSAAFASGGGNPFATFNDPMSPPREPNPLSERALIF</sequence>
<keyword evidence="2 5" id="KW-0812">Transmembrane</keyword>
<dbReference type="RefSeq" id="XP_005772490.1">
    <property type="nucleotide sequence ID" value="XM_005772433.1"/>
</dbReference>
<feature type="domain" description="Amino acid transporter transmembrane" evidence="6">
    <location>
        <begin position="64"/>
        <end position="460"/>
    </location>
</feature>
<evidence type="ECO:0000256" key="4">
    <source>
        <dbReference type="ARBA" id="ARBA00023136"/>
    </source>
</evidence>
<feature type="transmembrane region" description="Helical" evidence="5">
    <location>
        <begin position="296"/>
        <end position="315"/>
    </location>
</feature>
<feature type="transmembrane region" description="Helical" evidence="5">
    <location>
        <begin position="168"/>
        <end position="185"/>
    </location>
</feature>
<name>A0A0D3J976_EMIH1</name>
<dbReference type="STRING" id="2903.R1EAN1"/>
<feature type="transmembrane region" description="Helical" evidence="5">
    <location>
        <begin position="69"/>
        <end position="91"/>
    </location>
</feature>
<feature type="transmembrane region" description="Helical" evidence="5">
    <location>
        <begin position="335"/>
        <end position="357"/>
    </location>
</feature>
<dbReference type="GeneID" id="17265559"/>
<evidence type="ECO:0000259" key="6">
    <source>
        <dbReference type="Pfam" id="PF01490"/>
    </source>
</evidence>
<dbReference type="PANTHER" id="PTHR22950:SF461">
    <property type="entry name" value="AMINO ACID TRANSPORTER TRANSMEMBRANE DOMAIN-CONTAINING PROTEIN"/>
    <property type="match status" value="1"/>
</dbReference>
<dbReference type="HOGENOM" id="CLU_547961_0_0_1"/>
<dbReference type="Pfam" id="PF01490">
    <property type="entry name" value="Aa_trans"/>
    <property type="match status" value="1"/>
</dbReference>
<feature type="transmembrane region" description="Helical" evidence="5">
    <location>
        <begin position="377"/>
        <end position="396"/>
    </location>
</feature>
<dbReference type="KEGG" id="ehx:EMIHUDRAFT_208867"/>
<reference evidence="8" key="1">
    <citation type="journal article" date="2013" name="Nature">
        <title>Pan genome of the phytoplankton Emiliania underpins its global distribution.</title>
        <authorList>
            <person name="Read B.A."/>
            <person name="Kegel J."/>
            <person name="Klute M.J."/>
            <person name="Kuo A."/>
            <person name="Lefebvre S.C."/>
            <person name="Maumus F."/>
            <person name="Mayer C."/>
            <person name="Miller J."/>
            <person name="Monier A."/>
            <person name="Salamov A."/>
            <person name="Young J."/>
            <person name="Aguilar M."/>
            <person name="Claverie J.M."/>
            <person name="Frickenhaus S."/>
            <person name="Gonzalez K."/>
            <person name="Herman E.K."/>
            <person name="Lin Y.C."/>
            <person name="Napier J."/>
            <person name="Ogata H."/>
            <person name="Sarno A.F."/>
            <person name="Shmutz J."/>
            <person name="Schroeder D."/>
            <person name="de Vargas C."/>
            <person name="Verret F."/>
            <person name="von Dassow P."/>
            <person name="Valentin K."/>
            <person name="Van de Peer Y."/>
            <person name="Wheeler G."/>
            <person name="Dacks J.B."/>
            <person name="Delwiche C.F."/>
            <person name="Dyhrman S.T."/>
            <person name="Glockner G."/>
            <person name="John U."/>
            <person name="Richards T."/>
            <person name="Worden A.Z."/>
            <person name="Zhang X."/>
            <person name="Grigoriev I.V."/>
            <person name="Allen A.E."/>
            <person name="Bidle K."/>
            <person name="Borodovsky M."/>
            <person name="Bowler C."/>
            <person name="Brownlee C."/>
            <person name="Cock J.M."/>
            <person name="Elias M."/>
            <person name="Gladyshev V.N."/>
            <person name="Groth M."/>
            <person name="Guda C."/>
            <person name="Hadaegh A."/>
            <person name="Iglesias-Rodriguez M.D."/>
            <person name="Jenkins J."/>
            <person name="Jones B.M."/>
            <person name="Lawson T."/>
            <person name="Leese F."/>
            <person name="Lindquist E."/>
            <person name="Lobanov A."/>
            <person name="Lomsadze A."/>
            <person name="Malik S.B."/>
            <person name="Marsh M.E."/>
            <person name="Mackinder L."/>
            <person name="Mock T."/>
            <person name="Mueller-Roeber B."/>
            <person name="Pagarete A."/>
            <person name="Parker M."/>
            <person name="Probert I."/>
            <person name="Quesneville H."/>
            <person name="Raines C."/>
            <person name="Rensing S.A."/>
            <person name="Riano-Pachon D.M."/>
            <person name="Richier S."/>
            <person name="Rokitta S."/>
            <person name="Shiraiwa Y."/>
            <person name="Soanes D.M."/>
            <person name="van der Giezen M."/>
            <person name="Wahlund T.M."/>
            <person name="Williams B."/>
            <person name="Wilson W."/>
            <person name="Wolfe G."/>
            <person name="Wurch L.L."/>
        </authorList>
    </citation>
    <scope>NUCLEOTIDE SEQUENCE</scope>
</reference>
<comment type="subcellular location">
    <subcellularLocation>
        <location evidence="1">Membrane</location>
        <topology evidence="1">Multi-pass membrane protein</topology>
    </subcellularLocation>
</comment>
<evidence type="ECO:0000256" key="3">
    <source>
        <dbReference type="ARBA" id="ARBA00022989"/>
    </source>
</evidence>
<keyword evidence="8" id="KW-1185">Reference proteome</keyword>
<dbReference type="GO" id="GO:0016020">
    <property type="term" value="C:membrane"/>
    <property type="evidence" value="ECO:0007669"/>
    <property type="project" value="UniProtKB-SubCell"/>
</dbReference>
<keyword evidence="4 5" id="KW-0472">Membrane</keyword>
<evidence type="ECO:0000256" key="5">
    <source>
        <dbReference type="SAM" id="Phobius"/>
    </source>
</evidence>
<evidence type="ECO:0000256" key="2">
    <source>
        <dbReference type="ARBA" id="ARBA00022692"/>
    </source>
</evidence>
<feature type="transmembrane region" description="Helical" evidence="5">
    <location>
        <begin position="257"/>
        <end position="276"/>
    </location>
</feature>
<dbReference type="EnsemblProtists" id="EOD20061">
    <property type="protein sequence ID" value="EOD20061"/>
    <property type="gene ID" value="EMIHUDRAFT_208867"/>
</dbReference>
<dbReference type="PaxDb" id="2903-EOD20061"/>
<protein>
    <recommendedName>
        <fullName evidence="6">Amino acid transporter transmembrane domain-containing protein</fullName>
    </recommendedName>
</protein>
<keyword evidence="3 5" id="KW-1133">Transmembrane helix</keyword>
<dbReference type="AlphaFoldDB" id="A0A0D3J976"/>
<evidence type="ECO:0000313" key="8">
    <source>
        <dbReference type="Proteomes" id="UP000013827"/>
    </source>
</evidence>
<proteinExistence type="predicted"/>
<feature type="transmembrane region" description="Helical" evidence="5">
    <location>
        <begin position="197"/>
        <end position="219"/>
    </location>
</feature>
<dbReference type="GO" id="GO:0015179">
    <property type="term" value="F:L-amino acid transmembrane transporter activity"/>
    <property type="evidence" value="ECO:0007669"/>
    <property type="project" value="TreeGrafter"/>
</dbReference>